<evidence type="ECO:0000313" key="2">
    <source>
        <dbReference type="Proteomes" id="UP000199550"/>
    </source>
</evidence>
<protein>
    <recommendedName>
        <fullName evidence="3">Four-helix bundle copper-binding protein</fullName>
    </recommendedName>
</protein>
<dbReference type="PANTHER" id="PTHR37310">
    <property type="entry name" value="CYTOPLASMIC PROTEIN-RELATED"/>
    <property type="match status" value="1"/>
</dbReference>
<dbReference type="Pfam" id="PF03860">
    <property type="entry name" value="Csp"/>
    <property type="match status" value="1"/>
</dbReference>
<accession>A0A1I4DHN9</accession>
<dbReference type="CDD" id="cd08026">
    <property type="entry name" value="DUF326"/>
    <property type="match status" value="1"/>
</dbReference>
<keyword evidence="2" id="KW-1185">Reference proteome</keyword>
<dbReference type="RefSeq" id="WP_090186411.1">
    <property type="nucleotide sequence ID" value="NZ_CP072991.1"/>
</dbReference>
<gene>
    <name evidence="1" type="ORF">SAMN04488004_104166</name>
</gene>
<evidence type="ECO:0008006" key="3">
    <source>
        <dbReference type="Google" id="ProtNLM"/>
    </source>
</evidence>
<dbReference type="EMBL" id="FOTF01000004">
    <property type="protein sequence ID" value="SFK93094.1"/>
    <property type="molecule type" value="Genomic_DNA"/>
</dbReference>
<evidence type="ECO:0000313" key="1">
    <source>
        <dbReference type="EMBL" id="SFK93094.1"/>
    </source>
</evidence>
<dbReference type="InterPro" id="IPR044543">
    <property type="entry name" value="YHJQ-like"/>
</dbReference>
<dbReference type="Proteomes" id="UP000199550">
    <property type="component" value="Unassembled WGS sequence"/>
</dbReference>
<dbReference type="InterPro" id="IPR005560">
    <property type="entry name" value="Csp_YhjQ"/>
</dbReference>
<dbReference type="AlphaFoldDB" id="A0A1I4DHN9"/>
<dbReference type="Gene3D" id="1.20.1270.360">
    <property type="match status" value="1"/>
</dbReference>
<organism evidence="1 2">
    <name type="scientific">Loktanella salsilacus</name>
    <dbReference type="NCBI Taxonomy" id="195913"/>
    <lineage>
        <taxon>Bacteria</taxon>
        <taxon>Pseudomonadati</taxon>
        <taxon>Pseudomonadota</taxon>
        <taxon>Alphaproteobacteria</taxon>
        <taxon>Rhodobacterales</taxon>
        <taxon>Roseobacteraceae</taxon>
        <taxon>Loktanella</taxon>
    </lineage>
</organism>
<sequence>MSIKEMIAEHPDVAGHDNALLTEAVKHAMYCAAICNSCADACSAEDGDRAQCIRLCMDCSDICTATYRVATRRTGENVAIIKQMLELCATACDACEKMCDMHDDAHCKRCAQMCRECAADCRKAAQNL</sequence>
<dbReference type="STRING" id="195913.SAMN04488004_104166"/>
<dbReference type="PANTHER" id="PTHR37310:SF1">
    <property type="entry name" value="CYTOPLASMIC PROTEIN"/>
    <property type="match status" value="1"/>
</dbReference>
<proteinExistence type="predicted"/>
<reference evidence="1 2" key="1">
    <citation type="submission" date="2016-10" db="EMBL/GenBank/DDBJ databases">
        <authorList>
            <person name="de Groot N.N."/>
        </authorList>
    </citation>
    <scope>NUCLEOTIDE SEQUENCE [LARGE SCALE GENOMIC DNA]</scope>
    <source>
        <strain evidence="1 2">DSM 16199</strain>
    </source>
</reference>
<dbReference type="OrthoDB" id="5396211at2"/>
<name>A0A1I4DHN9_9RHOB</name>